<dbReference type="CDD" id="cd18186">
    <property type="entry name" value="BTB_POZ_ZBTB_KLHL-like"/>
    <property type="match status" value="1"/>
</dbReference>
<evidence type="ECO:0000259" key="1">
    <source>
        <dbReference type="PROSITE" id="PS50097"/>
    </source>
</evidence>
<evidence type="ECO:0000313" key="2">
    <source>
        <dbReference type="EMBL" id="KAH7053131.1"/>
    </source>
</evidence>
<dbReference type="PROSITE" id="PS50097">
    <property type="entry name" value="BTB"/>
    <property type="match status" value="1"/>
</dbReference>
<sequence>NRTTLPSTLIPGTAVTELLAGQTGKAFKVHTDLLMSRSPYFSELLTMQSPDAPTSAILAFPDLDEFAFALFVRWLYGAELRGPTDFHSMQHYLCLYVLATRFRVERLKNDVMDQIRAYYRKSNMTAPAYRLEYVFENTSGPNHLRRFLVSTAAYRYLCEREPRLSDSMRGVVAKGGELTVDFAEALAALHQNELMDVRRGPDCAFHDHVETQVCKVRIPEAYE</sequence>
<dbReference type="SMART" id="SM00225">
    <property type="entry name" value="BTB"/>
    <property type="match status" value="1"/>
</dbReference>
<dbReference type="Proteomes" id="UP000774617">
    <property type="component" value="Unassembled WGS sequence"/>
</dbReference>
<dbReference type="InterPro" id="IPR000210">
    <property type="entry name" value="BTB/POZ_dom"/>
</dbReference>
<evidence type="ECO:0000313" key="3">
    <source>
        <dbReference type="Proteomes" id="UP000774617"/>
    </source>
</evidence>
<name>A0ABQ8GGG9_9PEZI</name>
<dbReference type="Pfam" id="PF00651">
    <property type="entry name" value="BTB"/>
    <property type="match status" value="1"/>
</dbReference>
<dbReference type="SUPFAM" id="SSF54695">
    <property type="entry name" value="POZ domain"/>
    <property type="match status" value="1"/>
</dbReference>
<protein>
    <recommendedName>
        <fullName evidence="1">BTB domain-containing protein</fullName>
    </recommendedName>
</protein>
<comment type="caution">
    <text evidence="2">The sequence shown here is derived from an EMBL/GenBank/DDBJ whole genome shotgun (WGS) entry which is preliminary data.</text>
</comment>
<gene>
    <name evidence="2" type="ORF">B0J12DRAFT_571625</name>
</gene>
<reference evidence="2 3" key="1">
    <citation type="journal article" date="2021" name="Nat. Commun.">
        <title>Genetic determinants of endophytism in the Arabidopsis root mycobiome.</title>
        <authorList>
            <person name="Mesny F."/>
            <person name="Miyauchi S."/>
            <person name="Thiergart T."/>
            <person name="Pickel B."/>
            <person name="Atanasova L."/>
            <person name="Karlsson M."/>
            <person name="Huettel B."/>
            <person name="Barry K.W."/>
            <person name="Haridas S."/>
            <person name="Chen C."/>
            <person name="Bauer D."/>
            <person name="Andreopoulos W."/>
            <person name="Pangilinan J."/>
            <person name="LaButti K."/>
            <person name="Riley R."/>
            <person name="Lipzen A."/>
            <person name="Clum A."/>
            <person name="Drula E."/>
            <person name="Henrissat B."/>
            <person name="Kohler A."/>
            <person name="Grigoriev I.V."/>
            <person name="Martin F.M."/>
            <person name="Hacquard S."/>
        </authorList>
    </citation>
    <scope>NUCLEOTIDE SEQUENCE [LARGE SCALE GENOMIC DNA]</scope>
    <source>
        <strain evidence="2 3">MPI-SDFR-AT-0080</strain>
    </source>
</reference>
<accession>A0ABQ8GGG9</accession>
<dbReference type="Gene3D" id="3.30.710.10">
    <property type="entry name" value="Potassium Channel Kv1.1, Chain A"/>
    <property type="match status" value="1"/>
</dbReference>
<proteinExistence type="predicted"/>
<keyword evidence="3" id="KW-1185">Reference proteome</keyword>
<feature type="domain" description="BTB" evidence="1">
    <location>
        <begin position="14"/>
        <end position="84"/>
    </location>
</feature>
<organism evidence="2 3">
    <name type="scientific">Macrophomina phaseolina</name>
    <dbReference type="NCBI Taxonomy" id="35725"/>
    <lineage>
        <taxon>Eukaryota</taxon>
        <taxon>Fungi</taxon>
        <taxon>Dikarya</taxon>
        <taxon>Ascomycota</taxon>
        <taxon>Pezizomycotina</taxon>
        <taxon>Dothideomycetes</taxon>
        <taxon>Dothideomycetes incertae sedis</taxon>
        <taxon>Botryosphaeriales</taxon>
        <taxon>Botryosphaeriaceae</taxon>
        <taxon>Macrophomina</taxon>
    </lineage>
</organism>
<dbReference type="EMBL" id="JAGTJR010000010">
    <property type="protein sequence ID" value="KAH7053131.1"/>
    <property type="molecule type" value="Genomic_DNA"/>
</dbReference>
<feature type="non-terminal residue" evidence="2">
    <location>
        <position position="1"/>
    </location>
</feature>
<dbReference type="PANTHER" id="PTHR47843:SF2">
    <property type="entry name" value="BTB DOMAIN-CONTAINING PROTEIN"/>
    <property type="match status" value="1"/>
</dbReference>
<dbReference type="PANTHER" id="PTHR47843">
    <property type="entry name" value="BTB DOMAIN-CONTAINING PROTEIN-RELATED"/>
    <property type="match status" value="1"/>
</dbReference>
<dbReference type="InterPro" id="IPR011333">
    <property type="entry name" value="SKP1/BTB/POZ_sf"/>
</dbReference>